<dbReference type="STRING" id="64971.SAMN05421831_101281"/>
<dbReference type="EMBL" id="FNYH01000001">
    <property type="protein sequence ID" value="SEI39952.1"/>
    <property type="molecule type" value="Genomic_DNA"/>
</dbReference>
<dbReference type="InterPro" id="IPR003399">
    <property type="entry name" value="Mce/MlaD"/>
</dbReference>
<evidence type="ECO:0000313" key="4">
    <source>
        <dbReference type="Proteomes" id="UP000242999"/>
    </source>
</evidence>
<dbReference type="InterPro" id="IPR030970">
    <property type="entry name" value="ABC_MlaD"/>
</dbReference>
<dbReference type="AlphaFoldDB" id="A0A1H6QLU8"/>
<keyword evidence="1" id="KW-0812">Transmembrane</keyword>
<dbReference type="PANTHER" id="PTHR33371:SF4">
    <property type="entry name" value="INTERMEMBRANE PHOSPHOLIPID TRANSPORT SYSTEM BINDING PROTEIN MLAD"/>
    <property type="match status" value="1"/>
</dbReference>
<evidence type="ECO:0000256" key="1">
    <source>
        <dbReference type="SAM" id="Phobius"/>
    </source>
</evidence>
<gene>
    <name evidence="3" type="ORF">SAMN05421831_101281</name>
</gene>
<dbReference type="Proteomes" id="UP000242999">
    <property type="component" value="Unassembled WGS sequence"/>
</dbReference>
<accession>A0A1H6QLU8</accession>
<dbReference type="Pfam" id="PF02470">
    <property type="entry name" value="MlaD"/>
    <property type="match status" value="1"/>
</dbReference>
<evidence type="ECO:0000313" key="3">
    <source>
        <dbReference type="EMBL" id="SEI39952.1"/>
    </source>
</evidence>
<evidence type="ECO:0000259" key="2">
    <source>
        <dbReference type="Pfam" id="PF02470"/>
    </source>
</evidence>
<reference evidence="4" key="1">
    <citation type="submission" date="2016-10" db="EMBL/GenBank/DDBJ databases">
        <authorList>
            <person name="Varghese N."/>
            <person name="Submissions S."/>
        </authorList>
    </citation>
    <scope>NUCLEOTIDE SEQUENCE [LARGE SCALE GENOMIC DNA]</scope>
    <source>
        <strain evidence="4">DSM 7165</strain>
    </source>
</reference>
<dbReference type="RefSeq" id="WP_093308160.1">
    <property type="nucleotide sequence ID" value="NZ_FNYH01000001.1"/>
</dbReference>
<dbReference type="PANTHER" id="PTHR33371">
    <property type="entry name" value="INTERMEMBRANE PHOSPHOLIPID TRANSPORT SYSTEM BINDING PROTEIN MLAD-RELATED"/>
    <property type="match status" value="1"/>
</dbReference>
<keyword evidence="1" id="KW-1133">Transmembrane helix</keyword>
<dbReference type="InterPro" id="IPR052336">
    <property type="entry name" value="MlaD_Phospholipid_Transporter"/>
</dbReference>
<proteinExistence type="predicted"/>
<sequence>MALQNKTLELSVGAFMLAGVFALIFLALQVSGLTLNNKSDDYFTLYANFSNIGGLKPRSKVTMAGVTIGRVTAIELDTQWYEAKVTLAVKRELLGKLSQDTSAAILTSGLLGENYIGLTPGAQEETLQDADVLRDTQSALVLEDLVNQFIINATKD</sequence>
<organism evidence="3 4">
    <name type="scientific">Allopseudospirillum japonicum</name>
    <dbReference type="NCBI Taxonomy" id="64971"/>
    <lineage>
        <taxon>Bacteria</taxon>
        <taxon>Pseudomonadati</taxon>
        <taxon>Pseudomonadota</taxon>
        <taxon>Gammaproteobacteria</taxon>
        <taxon>Oceanospirillales</taxon>
        <taxon>Oceanospirillaceae</taxon>
        <taxon>Allopseudospirillum</taxon>
    </lineage>
</organism>
<keyword evidence="1" id="KW-0472">Membrane</keyword>
<dbReference type="OrthoDB" id="9788420at2"/>
<dbReference type="GO" id="GO:0005543">
    <property type="term" value="F:phospholipid binding"/>
    <property type="evidence" value="ECO:0007669"/>
    <property type="project" value="TreeGrafter"/>
</dbReference>
<dbReference type="GO" id="GO:0005548">
    <property type="term" value="F:phospholipid transporter activity"/>
    <property type="evidence" value="ECO:0007669"/>
    <property type="project" value="TreeGrafter"/>
</dbReference>
<dbReference type="NCBIfam" id="TIGR04430">
    <property type="entry name" value="OM_asym_MlaD"/>
    <property type="match status" value="1"/>
</dbReference>
<feature type="transmembrane region" description="Helical" evidence="1">
    <location>
        <begin position="12"/>
        <end position="35"/>
    </location>
</feature>
<feature type="domain" description="Mce/MlaD" evidence="2">
    <location>
        <begin position="44"/>
        <end position="121"/>
    </location>
</feature>
<protein>
    <submittedName>
        <fullName evidence="3">Phospholipid/cholesterol/gamma-HCH transport system substrate-binding protein</fullName>
    </submittedName>
</protein>
<name>A0A1H6QLU8_9GAMM</name>
<keyword evidence="4" id="KW-1185">Reference proteome</keyword>